<accession>A0A653P8Q7</accession>
<name>A0A653P8Q7_BACMY</name>
<sequence length="43" mass="5012">MSNRIKGKEKFDMVCNKLNIFSKCSLLHREAEYSCIDDISGMR</sequence>
<gene>
    <name evidence="1" type="ORF">BACI71_110039</name>
</gene>
<protein>
    <submittedName>
        <fullName evidence="1">Uncharacterized protein</fullName>
    </submittedName>
</protein>
<dbReference type="AlphaFoldDB" id="A0A653P8Q7"/>
<organism evidence="1 2">
    <name type="scientific">Bacillus mycoides</name>
    <dbReference type="NCBI Taxonomy" id="1405"/>
    <lineage>
        <taxon>Bacteria</taxon>
        <taxon>Bacillati</taxon>
        <taxon>Bacillota</taxon>
        <taxon>Bacilli</taxon>
        <taxon>Bacillales</taxon>
        <taxon>Bacillaceae</taxon>
        <taxon>Bacillus</taxon>
        <taxon>Bacillus cereus group</taxon>
    </lineage>
</organism>
<evidence type="ECO:0000313" key="1">
    <source>
        <dbReference type="EMBL" id="VXB26139.1"/>
    </source>
</evidence>
<proteinExistence type="predicted"/>
<dbReference type="Proteomes" id="UP000437562">
    <property type="component" value="Unassembled WGS sequence"/>
</dbReference>
<reference evidence="1 2" key="1">
    <citation type="submission" date="2019-10" db="EMBL/GenBank/DDBJ databases">
        <authorList>
            <person name="Karimi E."/>
        </authorList>
    </citation>
    <scope>NUCLEOTIDE SEQUENCE [LARGE SCALE GENOMIC DNA]</scope>
    <source>
        <strain evidence="1">Bacillus sp. 71</strain>
    </source>
</reference>
<dbReference type="EMBL" id="CABWMC010000003">
    <property type="protein sequence ID" value="VXB26139.1"/>
    <property type="molecule type" value="Genomic_DNA"/>
</dbReference>
<evidence type="ECO:0000313" key="2">
    <source>
        <dbReference type="Proteomes" id="UP000437562"/>
    </source>
</evidence>